<evidence type="ECO:0000313" key="9">
    <source>
        <dbReference type="Proteomes" id="UP000326789"/>
    </source>
</evidence>
<dbReference type="RefSeq" id="WP_150873178.1">
    <property type="nucleotide sequence ID" value="NZ_VWSE01000010.1"/>
</dbReference>
<evidence type="ECO:0000256" key="6">
    <source>
        <dbReference type="ARBA" id="ARBA00023601"/>
    </source>
</evidence>
<evidence type="ECO:0000313" key="8">
    <source>
        <dbReference type="EMBL" id="KAB0285477.1"/>
    </source>
</evidence>
<proteinExistence type="inferred from homology"/>
<evidence type="ECO:0000256" key="4">
    <source>
        <dbReference type="ARBA" id="ARBA00023004"/>
    </source>
</evidence>
<dbReference type="Proteomes" id="UP000326789">
    <property type="component" value="Unassembled WGS sequence"/>
</dbReference>
<sequence length="336" mass="38010">MYYDYVSWNIQTTNDCFLKCDYCMTATSNLLKKKAQTTAVSKVLQLSKGMRRVNIVFIGGEPLMVGKDWFNEAYASMKAAPMETTSRVYTNGHLLDTEWVEMFRREKTQIVVSFDGLGNGAKGAQRGLDKIQEFAKDISAVSMTVSMSNYKGLIDCYKQVSAAGVKRFTVQFDIYADKDEAVLLGKETCKLFDYIEANPNGAKCSIYTDIKAMLSGKTQRFSVEFEPTVINNDYCVNADGTITLGVPDCFDPEWQLGNIYENDVSHVNDLLYHPTLRQVNRDFIESLNLIGELSKVNDVTRGGGFFFDKKGIMPMNRPNFPKLYLYRELFNHFGGL</sequence>
<dbReference type="AlphaFoldDB" id="A0A5N3QTF4"/>
<dbReference type="CDD" id="cd01335">
    <property type="entry name" value="Radical_SAM"/>
    <property type="match status" value="1"/>
</dbReference>
<dbReference type="PANTHER" id="PTHR43273:SF3">
    <property type="entry name" value="ANAEROBIC SULFATASE-MATURATING ENZYME HOMOLOG ASLB-RELATED"/>
    <property type="match status" value="1"/>
</dbReference>
<evidence type="ECO:0000259" key="7">
    <source>
        <dbReference type="Pfam" id="PF04055"/>
    </source>
</evidence>
<protein>
    <submittedName>
        <fullName evidence="8">Radical SAM protein</fullName>
    </submittedName>
</protein>
<dbReference type="InterPro" id="IPR007197">
    <property type="entry name" value="rSAM"/>
</dbReference>
<evidence type="ECO:0000256" key="1">
    <source>
        <dbReference type="ARBA" id="ARBA00001966"/>
    </source>
</evidence>
<keyword evidence="3" id="KW-0479">Metal-binding</keyword>
<dbReference type="GO" id="GO:0016491">
    <property type="term" value="F:oxidoreductase activity"/>
    <property type="evidence" value="ECO:0007669"/>
    <property type="project" value="InterPro"/>
</dbReference>
<evidence type="ECO:0000256" key="5">
    <source>
        <dbReference type="ARBA" id="ARBA00023014"/>
    </source>
</evidence>
<reference evidence="8 9" key="1">
    <citation type="submission" date="2019-09" db="EMBL/GenBank/DDBJ databases">
        <title>Whole genome sequence of Vibrio fortis.</title>
        <authorList>
            <person name="Das S.K."/>
        </authorList>
    </citation>
    <scope>NUCLEOTIDE SEQUENCE [LARGE SCALE GENOMIC DNA]</scope>
    <source>
        <strain evidence="8 9">AN60</strain>
    </source>
</reference>
<comment type="similarity">
    <text evidence="6">Belongs to the radical SAM superfamily. Anaerobic sulfatase-maturating enzyme family.</text>
</comment>
<accession>A0A5N3QTF4</accession>
<comment type="cofactor">
    <cofactor evidence="1">
        <name>[4Fe-4S] cluster</name>
        <dbReference type="ChEBI" id="CHEBI:49883"/>
    </cofactor>
</comment>
<dbReference type="Pfam" id="PF04055">
    <property type="entry name" value="Radical_SAM"/>
    <property type="match status" value="1"/>
</dbReference>
<dbReference type="EMBL" id="VWSE01000010">
    <property type="protein sequence ID" value="KAB0285477.1"/>
    <property type="molecule type" value="Genomic_DNA"/>
</dbReference>
<keyword evidence="5" id="KW-0411">Iron-sulfur</keyword>
<dbReference type="InterPro" id="IPR023867">
    <property type="entry name" value="Sulphatase_maturase_rSAM"/>
</dbReference>
<evidence type="ECO:0000256" key="3">
    <source>
        <dbReference type="ARBA" id="ARBA00022723"/>
    </source>
</evidence>
<dbReference type="PANTHER" id="PTHR43273">
    <property type="entry name" value="ANAEROBIC SULFATASE-MATURATING ENZYME HOMOLOG ASLB-RELATED"/>
    <property type="match status" value="1"/>
</dbReference>
<keyword evidence="2" id="KW-0949">S-adenosyl-L-methionine</keyword>
<keyword evidence="4" id="KW-0408">Iron</keyword>
<gene>
    <name evidence="8" type="ORF">F2P58_23490</name>
</gene>
<dbReference type="InterPro" id="IPR058240">
    <property type="entry name" value="rSAM_sf"/>
</dbReference>
<comment type="caution">
    <text evidence="8">The sequence shown here is derived from an EMBL/GenBank/DDBJ whole genome shotgun (WGS) entry which is preliminary data.</text>
</comment>
<dbReference type="InterPro" id="IPR013785">
    <property type="entry name" value="Aldolase_TIM"/>
</dbReference>
<feature type="domain" description="Radical SAM core" evidence="7">
    <location>
        <begin position="10"/>
        <end position="117"/>
    </location>
</feature>
<dbReference type="SFLD" id="SFLDG01067">
    <property type="entry name" value="SPASM/twitch_domain_containing"/>
    <property type="match status" value="1"/>
</dbReference>
<dbReference type="GO" id="GO:0046872">
    <property type="term" value="F:metal ion binding"/>
    <property type="evidence" value="ECO:0007669"/>
    <property type="project" value="UniProtKB-KW"/>
</dbReference>
<dbReference type="SFLD" id="SFLDS00029">
    <property type="entry name" value="Radical_SAM"/>
    <property type="match status" value="1"/>
</dbReference>
<evidence type="ECO:0000256" key="2">
    <source>
        <dbReference type="ARBA" id="ARBA00022691"/>
    </source>
</evidence>
<dbReference type="SUPFAM" id="SSF102114">
    <property type="entry name" value="Radical SAM enzymes"/>
    <property type="match status" value="1"/>
</dbReference>
<dbReference type="GO" id="GO:0051536">
    <property type="term" value="F:iron-sulfur cluster binding"/>
    <property type="evidence" value="ECO:0007669"/>
    <property type="project" value="UniProtKB-KW"/>
</dbReference>
<dbReference type="Gene3D" id="3.20.20.70">
    <property type="entry name" value="Aldolase class I"/>
    <property type="match status" value="1"/>
</dbReference>
<name>A0A5N3QTF4_9VIBR</name>
<organism evidence="8 9">
    <name type="scientific">Vibrio fortis</name>
    <dbReference type="NCBI Taxonomy" id="212667"/>
    <lineage>
        <taxon>Bacteria</taxon>
        <taxon>Pseudomonadati</taxon>
        <taxon>Pseudomonadota</taxon>
        <taxon>Gammaproteobacteria</taxon>
        <taxon>Vibrionales</taxon>
        <taxon>Vibrionaceae</taxon>
        <taxon>Vibrio</taxon>
    </lineage>
</organism>